<evidence type="ECO:0000256" key="1">
    <source>
        <dbReference type="SAM" id="Phobius"/>
    </source>
</evidence>
<organism evidence="4 5">
    <name type="scientific">Lingula anatina</name>
    <name type="common">Brachiopod</name>
    <name type="synonym">Lingula unguis</name>
    <dbReference type="NCBI Taxonomy" id="7574"/>
    <lineage>
        <taxon>Eukaryota</taxon>
        <taxon>Metazoa</taxon>
        <taxon>Spiralia</taxon>
        <taxon>Lophotrochozoa</taxon>
        <taxon>Brachiopoda</taxon>
        <taxon>Linguliformea</taxon>
        <taxon>Lingulata</taxon>
        <taxon>Lingulida</taxon>
        <taxon>Linguloidea</taxon>
        <taxon>Lingulidae</taxon>
        <taxon>Lingula</taxon>
    </lineage>
</organism>
<dbReference type="Gene3D" id="3.50.4.10">
    <property type="entry name" value="Hepatocyte Growth Factor"/>
    <property type="match status" value="1"/>
</dbReference>
<dbReference type="Pfam" id="PF00024">
    <property type="entry name" value="PAN_1"/>
    <property type="match status" value="1"/>
</dbReference>
<dbReference type="InterPro" id="IPR050525">
    <property type="entry name" value="ECM_Assembly_Org"/>
</dbReference>
<dbReference type="PROSITE" id="PS50948">
    <property type="entry name" value="PAN"/>
    <property type="match status" value="1"/>
</dbReference>
<accession>A0A1S3IEH2</accession>
<gene>
    <name evidence="5" type="primary">LOC106162950</name>
</gene>
<dbReference type="InterPro" id="IPR036465">
    <property type="entry name" value="vWFA_dom_sf"/>
</dbReference>
<evidence type="ECO:0000313" key="4">
    <source>
        <dbReference type="Proteomes" id="UP000085678"/>
    </source>
</evidence>
<dbReference type="GeneID" id="106162950"/>
<proteinExistence type="predicted"/>
<sequence length="593" mass="65410">MQKFTPILLFGIIIIGGVNFSVRLTLVSGTDAELIPKCSYHHWPDHVIATTEIETHDTTILTNIKTTFDCQAECSKNPSCKAFSHISSTDECIWRSSRDYNMIDVKFSGETGMPGIPDPGSGLASGVKEDCDGTYVVIGELQLSNVTTVRCPDGYFALSCQCFTEDDSGECSPRLRFSSNHPGVAFCYAYYAGKKVGKIPPGKAKSQKKIKAVVTCAERNPVTEYNYTKFSDRVNRQNPITEYSYTEFTERVNGTDPESSLRPSIGCPEHFVAPRIVGCTVYSEDIDKKLGAPRPLIDNIDVTCTPDRNVTDDTDVLLSIIVACSNEVFPWSTWSHCSPEDSTATRTREYAKPVPGSYGMETQSRPCQACDPTADIVFLLDGSGSLKHKHFDVLNNFVKLAVQTLPFGEDKIRYGLIQFSSNANVEFHLNTTLDFETLIQNIDKIPYKRGLTNSDTALNSLLNDILQEENGDRPDVQDVAVLVIDGGSTDPEATAIAADLVHNANVTVIAIGVADYNMTELQYIASEPVNETVLAVDLFSELKDKTRQFRDMICRATVEGWVDEEMAELVLPTVTDFLCSLTLIFNCLPVSPM</sequence>
<dbReference type="Pfam" id="PF00092">
    <property type="entry name" value="VWA"/>
    <property type="match status" value="1"/>
</dbReference>
<keyword evidence="4" id="KW-1185">Reference proteome</keyword>
<feature type="transmembrane region" description="Helical" evidence="1">
    <location>
        <begin position="7"/>
        <end position="26"/>
    </location>
</feature>
<evidence type="ECO:0000313" key="5">
    <source>
        <dbReference type="RefSeq" id="XP_013395859.1"/>
    </source>
</evidence>
<dbReference type="PROSITE" id="PS50234">
    <property type="entry name" value="VWFA"/>
    <property type="match status" value="1"/>
</dbReference>
<dbReference type="SUPFAM" id="SSF57414">
    <property type="entry name" value="Hairpin loop containing domain-like"/>
    <property type="match status" value="1"/>
</dbReference>
<dbReference type="RefSeq" id="XP_013395859.1">
    <property type="nucleotide sequence ID" value="XM_013540405.1"/>
</dbReference>
<dbReference type="InParanoid" id="A0A1S3IEH2"/>
<dbReference type="Gene3D" id="3.40.50.410">
    <property type="entry name" value="von Willebrand factor, type A domain"/>
    <property type="match status" value="1"/>
</dbReference>
<keyword evidence="1" id="KW-1133">Transmembrane helix</keyword>
<feature type="domain" description="Apple" evidence="3">
    <location>
        <begin position="38"/>
        <end position="120"/>
    </location>
</feature>
<dbReference type="PANTHER" id="PTHR24020:SF84">
    <property type="entry name" value="VWFA DOMAIN-CONTAINING PROTEIN"/>
    <property type="match status" value="1"/>
</dbReference>
<keyword evidence="1" id="KW-0812">Transmembrane</keyword>
<feature type="domain" description="VWFA" evidence="2">
    <location>
        <begin position="375"/>
        <end position="553"/>
    </location>
</feature>
<dbReference type="SUPFAM" id="SSF53300">
    <property type="entry name" value="vWA-like"/>
    <property type="match status" value="1"/>
</dbReference>
<dbReference type="PRINTS" id="PR00453">
    <property type="entry name" value="VWFADOMAIN"/>
</dbReference>
<keyword evidence="1" id="KW-0472">Membrane</keyword>
<protein>
    <submittedName>
        <fullName evidence="5">Uncharacterized protein LOC106162950</fullName>
    </submittedName>
</protein>
<dbReference type="SMART" id="SM00327">
    <property type="entry name" value="VWA"/>
    <property type="match status" value="1"/>
</dbReference>
<reference evidence="5" key="1">
    <citation type="submission" date="2025-08" db="UniProtKB">
        <authorList>
            <consortium name="RefSeq"/>
        </authorList>
    </citation>
    <scope>IDENTIFICATION</scope>
    <source>
        <tissue evidence="5">Gonads</tissue>
    </source>
</reference>
<dbReference type="OrthoDB" id="9944853at2759"/>
<dbReference type="KEGG" id="lak:106162950"/>
<dbReference type="Proteomes" id="UP000085678">
    <property type="component" value="Unplaced"/>
</dbReference>
<name>A0A1S3IEH2_LINAN</name>
<evidence type="ECO:0000259" key="2">
    <source>
        <dbReference type="PROSITE" id="PS50234"/>
    </source>
</evidence>
<dbReference type="InterPro" id="IPR002035">
    <property type="entry name" value="VWF_A"/>
</dbReference>
<dbReference type="InterPro" id="IPR003609">
    <property type="entry name" value="Pan_app"/>
</dbReference>
<dbReference type="AlphaFoldDB" id="A0A1S3IEH2"/>
<evidence type="ECO:0000259" key="3">
    <source>
        <dbReference type="PROSITE" id="PS50948"/>
    </source>
</evidence>
<dbReference type="PANTHER" id="PTHR24020">
    <property type="entry name" value="COLLAGEN ALPHA"/>
    <property type="match status" value="1"/>
</dbReference>